<evidence type="ECO:0000313" key="4">
    <source>
        <dbReference type="Proteomes" id="UP000435837"/>
    </source>
</evidence>
<sequence>MPVQSTPRTWLLTNATVLDPESGDLTPDRRILVVDGTIAEVGGKETTHREAPVVDLRGSVVLPGLIDAHVHVAAAEGDLAALPGLSPSYAALHAARALETMLYRGFTTVRDCGGADFGIAQAQHAGLLTGSQLRFGGKALSQTGGHGDVRHRGDDSPDPGYCCPGFGRVCDGVSQCRAAARDELRKGADHLKIVISGGVTSPTDRIDSTQFSIEEITAVVEEATAANRYVAAHAYTPRAIERGLRCGVRSIEHGNFLDDATSRLFNETGSYLVPTLVTYSALADVERAKSGPGNRNGKVFEVLDASLQGLETAYRNGVQIAFGTDLLGAMQRHQLTEFRLRAEVVKPLDIIRSATSVAARLLRAEDTLGRVAPGARADLLAVDGNPVEDIGILTAPEQHHRLLMLCGALVKRPSWT</sequence>
<dbReference type="PANTHER" id="PTHR43135">
    <property type="entry name" value="ALPHA-D-RIBOSE 1-METHYLPHOSPHONATE 5-TRIPHOSPHATE DIPHOSPHATASE"/>
    <property type="match status" value="1"/>
</dbReference>
<accession>A0A640S3W2</accession>
<dbReference type="Proteomes" id="UP000435837">
    <property type="component" value="Unassembled WGS sequence"/>
</dbReference>
<dbReference type="GO" id="GO:0016810">
    <property type="term" value="F:hydrolase activity, acting on carbon-nitrogen (but not peptide) bonds"/>
    <property type="evidence" value="ECO:0007669"/>
    <property type="project" value="InterPro"/>
</dbReference>
<name>A0A640S3W2_9ACTN</name>
<feature type="domain" description="Amidohydrolase-related" evidence="1">
    <location>
        <begin position="60"/>
        <end position="390"/>
    </location>
</feature>
<reference evidence="2 4" key="1">
    <citation type="submission" date="2019-12" db="EMBL/GenBank/DDBJ databases">
        <title>Whole genome shotgun sequence of Streptomyces caniferus NBRC 15389.</title>
        <authorList>
            <person name="Ichikawa N."/>
            <person name="Kimura A."/>
            <person name="Kitahashi Y."/>
            <person name="Komaki H."/>
            <person name="Tamura T."/>
        </authorList>
    </citation>
    <scope>NUCLEOTIDE SEQUENCE [LARGE SCALE GENOMIC DNA]</scope>
    <source>
        <strain evidence="2 4">NBRC 15389</strain>
    </source>
</reference>
<dbReference type="CDD" id="cd01299">
    <property type="entry name" value="Met_dep_hydrolase_A"/>
    <property type="match status" value="1"/>
</dbReference>
<proteinExistence type="predicted"/>
<dbReference type="AlphaFoldDB" id="A0A640S3W2"/>
<evidence type="ECO:0000259" key="1">
    <source>
        <dbReference type="Pfam" id="PF01979"/>
    </source>
</evidence>
<dbReference type="InterPro" id="IPR006680">
    <property type="entry name" value="Amidohydro-rel"/>
</dbReference>
<dbReference type="EMBL" id="BLIN01000003">
    <property type="protein sequence ID" value="GFE06163.1"/>
    <property type="molecule type" value="Genomic_DNA"/>
</dbReference>
<dbReference type="SUPFAM" id="SSF51556">
    <property type="entry name" value="Metallo-dependent hydrolases"/>
    <property type="match status" value="1"/>
</dbReference>
<dbReference type="OrthoDB" id="3514520at2"/>
<keyword evidence="5" id="KW-1185">Reference proteome</keyword>
<evidence type="ECO:0000313" key="5">
    <source>
        <dbReference type="Proteomes" id="UP001432292"/>
    </source>
</evidence>
<dbReference type="Pfam" id="PF01979">
    <property type="entry name" value="Amidohydro_1"/>
    <property type="match status" value="1"/>
</dbReference>
<dbReference type="InterPro" id="IPR032466">
    <property type="entry name" value="Metal_Hydrolase"/>
</dbReference>
<evidence type="ECO:0000313" key="2">
    <source>
        <dbReference type="EMBL" id="GFE06163.1"/>
    </source>
</evidence>
<reference evidence="3" key="2">
    <citation type="submission" date="2022-10" db="EMBL/GenBank/DDBJ databases">
        <title>The complete genomes of actinobacterial strains from the NBC collection.</title>
        <authorList>
            <person name="Joergensen T.S."/>
            <person name="Alvarez Arevalo M."/>
            <person name="Sterndorff E.B."/>
            <person name="Faurdal D."/>
            <person name="Vuksanovic O."/>
            <person name="Mourched A.-S."/>
            <person name="Charusanti P."/>
            <person name="Shaw S."/>
            <person name="Blin K."/>
            <person name="Weber T."/>
        </authorList>
    </citation>
    <scope>NUCLEOTIDE SEQUENCE</scope>
    <source>
        <strain evidence="3">NBC_01256</strain>
    </source>
</reference>
<dbReference type="EMBL" id="CP108473">
    <property type="protein sequence ID" value="WUS21387.1"/>
    <property type="molecule type" value="Genomic_DNA"/>
</dbReference>
<dbReference type="Gene3D" id="3.20.20.140">
    <property type="entry name" value="Metal-dependent hydrolases"/>
    <property type="match status" value="1"/>
</dbReference>
<dbReference type="Proteomes" id="UP001432292">
    <property type="component" value="Chromosome"/>
</dbReference>
<dbReference type="RefSeq" id="WP_159473440.1">
    <property type="nucleotide sequence ID" value="NZ_BAAATH010000002.1"/>
</dbReference>
<dbReference type="PANTHER" id="PTHR43135:SF3">
    <property type="entry name" value="ALPHA-D-RIBOSE 1-METHYLPHOSPHONATE 5-TRIPHOSPHATE DIPHOSPHATASE"/>
    <property type="match status" value="1"/>
</dbReference>
<organism evidence="2 4">
    <name type="scientific">Streptomyces caniferus</name>
    <dbReference type="NCBI Taxonomy" id="285557"/>
    <lineage>
        <taxon>Bacteria</taxon>
        <taxon>Bacillati</taxon>
        <taxon>Actinomycetota</taxon>
        <taxon>Actinomycetes</taxon>
        <taxon>Kitasatosporales</taxon>
        <taxon>Streptomycetaceae</taxon>
        <taxon>Streptomyces</taxon>
    </lineage>
</organism>
<gene>
    <name evidence="3" type="ORF">OG727_03235</name>
    <name evidence="2" type="ORF">Scani_24310</name>
</gene>
<dbReference type="Gene3D" id="2.30.40.10">
    <property type="entry name" value="Urease, subunit C, domain 1"/>
    <property type="match status" value="1"/>
</dbReference>
<dbReference type="InterPro" id="IPR051781">
    <property type="entry name" value="Metallo-dep_Hydrolase"/>
</dbReference>
<dbReference type="InterPro" id="IPR011059">
    <property type="entry name" value="Metal-dep_hydrolase_composite"/>
</dbReference>
<evidence type="ECO:0000313" key="3">
    <source>
        <dbReference type="EMBL" id="WUS21387.1"/>
    </source>
</evidence>
<dbReference type="InterPro" id="IPR057744">
    <property type="entry name" value="OTAase-like"/>
</dbReference>
<protein>
    <submittedName>
        <fullName evidence="3">Amidohydrolase family protein</fullName>
    </submittedName>
    <submittedName>
        <fullName evidence="2">Peptidase M38</fullName>
    </submittedName>
</protein>
<dbReference type="SUPFAM" id="SSF51338">
    <property type="entry name" value="Composite domain of metallo-dependent hydrolases"/>
    <property type="match status" value="1"/>
</dbReference>